<evidence type="ECO:0000256" key="2">
    <source>
        <dbReference type="ARBA" id="ARBA00009592"/>
    </source>
</evidence>
<dbReference type="Gene3D" id="3.30.200.20">
    <property type="entry name" value="Phosphorylase Kinase, domain 1"/>
    <property type="match status" value="1"/>
</dbReference>
<dbReference type="SUPFAM" id="SSF52058">
    <property type="entry name" value="L domain-like"/>
    <property type="match status" value="1"/>
</dbReference>
<evidence type="ECO:0000256" key="9">
    <source>
        <dbReference type="ARBA" id="ARBA00023136"/>
    </source>
</evidence>
<dbReference type="InterPro" id="IPR000719">
    <property type="entry name" value="Prot_kinase_dom"/>
</dbReference>
<keyword evidence="8" id="KW-1133">Transmembrane helix</keyword>
<keyword evidence="14" id="KW-1185">Reference proteome</keyword>
<keyword evidence="6 11" id="KW-0732">Signal</keyword>
<keyword evidence="3" id="KW-0597">Phosphoprotein</keyword>
<keyword evidence="7" id="KW-0677">Repeat</keyword>
<feature type="signal peptide" evidence="11">
    <location>
        <begin position="1"/>
        <end position="26"/>
    </location>
</feature>
<dbReference type="FunFam" id="3.80.10.10:FF:000722">
    <property type="entry name" value="Leucine-rich repeat receptor-like protein kinase"/>
    <property type="match status" value="1"/>
</dbReference>
<keyword evidence="10" id="KW-0325">Glycoprotein</keyword>
<sequence length="962" mass="105530">MGFNMKIFHCFFIFFLLPLLLLPSLALNNDGVLLLSFKYSILSDPLSVLQSWNYDEETPCQWYGVACNEIGMVTSLVLPNSQLLGSISEDIGHIQHLHHLDLSSNFFNGTLPSSIFNSTELQVLSLGGNVISGELPETIAGMASLQILNLSDNALAGKIPQNLTLLQNLTVVSLRGNYFSGDVPSGFDSVELLDLSSNLLNGTLPLDFGGGNLGLLNLSYNKISGSISPEFADKVPHNATIDLSFNNLTGAIPESLVNQKMDSFYGNVDLCGKPLKNPCSIPSTLSTPPNMSQSISPAIAVIPKPIDSTPGEPNNNVQTQARRSLNPGTIAAIAVADLAGLSIIVMVILYVYQLKKRNGLHTQSTTSNLEKKPDVNPVSTLMPSSCSSCMKIKLVETSETASSDSELEEKNQDFNVSPAEAYQKGGKLVIVNEGNEQLELETLLKASAYVLGTSGSSIVYKAVLENGTAFAVRRIGDSSVARLKDFESQVRGIAKLKHPNLVKLVGFYWGNDEKLVIYDFVSNGSLGCSSYRRLPGPSSSLSSSSPCRLTLEARLKIAKGVGRGLAYIHEKKQVHGNIKPTNILLNSNLEPLISDLGLDRLVLARSTASRDGPLDPYQAPESLNNLKPSPKWDVYSFGMILLELLSGRVLSGRELGQWAVPAGSVGEEKNRAVRLADVAIRGEVEGREEAVLGCFRLGFSCASYVPHKRPSMKEAVRILDKIDSPIDVGRMELMPFKDKLIQDWGLSSVVIIRLLKIMILRLRTKNYYYLVKLRSKDDYTKVLSEGPWTINGQHLIVQPWSYSFITLTEFPSEVCVWIPLQRLPGVMYKSSILNAIENTIGKFVKIDYNTKNGTRGRLVRMSRKKGHFKGKAEIKLRLRHKAISMNVGSSSGQKMKETVSLIGSKTSVNDANKRIINEPFLSFKATKMKTGLDCLKHTVVRVDENFNLNITVKEKSESRLVM</sequence>
<dbReference type="InterPro" id="IPR025558">
    <property type="entry name" value="DUF4283"/>
</dbReference>
<dbReference type="Pfam" id="PF13855">
    <property type="entry name" value="LRR_8"/>
    <property type="match status" value="1"/>
</dbReference>
<evidence type="ECO:0000256" key="4">
    <source>
        <dbReference type="ARBA" id="ARBA00022614"/>
    </source>
</evidence>
<name>A0A8J5XYI3_9ROSI</name>
<dbReference type="Gene3D" id="3.80.10.10">
    <property type="entry name" value="Ribonuclease Inhibitor"/>
    <property type="match status" value="2"/>
</dbReference>
<keyword evidence="9" id="KW-0472">Membrane</keyword>
<evidence type="ECO:0000256" key="8">
    <source>
        <dbReference type="ARBA" id="ARBA00022989"/>
    </source>
</evidence>
<evidence type="ECO:0000256" key="7">
    <source>
        <dbReference type="ARBA" id="ARBA00022737"/>
    </source>
</evidence>
<dbReference type="InterPro" id="IPR046959">
    <property type="entry name" value="PRK1-6/SRF4-like"/>
</dbReference>
<organism evidence="13 14">
    <name type="scientific">Gossypium anomalum</name>
    <dbReference type="NCBI Taxonomy" id="47600"/>
    <lineage>
        <taxon>Eukaryota</taxon>
        <taxon>Viridiplantae</taxon>
        <taxon>Streptophyta</taxon>
        <taxon>Embryophyta</taxon>
        <taxon>Tracheophyta</taxon>
        <taxon>Spermatophyta</taxon>
        <taxon>Magnoliopsida</taxon>
        <taxon>eudicotyledons</taxon>
        <taxon>Gunneridae</taxon>
        <taxon>Pentapetalae</taxon>
        <taxon>rosids</taxon>
        <taxon>malvids</taxon>
        <taxon>Malvales</taxon>
        <taxon>Malvaceae</taxon>
        <taxon>Malvoideae</taxon>
        <taxon>Gossypium</taxon>
    </lineage>
</organism>
<reference evidence="13 14" key="1">
    <citation type="journal article" date="2021" name="bioRxiv">
        <title>The Gossypium anomalum genome as a resource for cotton improvement and evolutionary analysis of hybrid incompatibility.</title>
        <authorList>
            <person name="Grover C.E."/>
            <person name="Yuan D."/>
            <person name="Arick M.A."/>
            <person name="Miller E.R."/>
            <person name="Hu G."/>
            <person name="Peterson D.G."/>
            <person name="Wendel J.F."/>
            <person name="Udall J.A."/>
        </authorList>
    </citation>
    <scope>NUCLEOTIDE SEQUENCE [LARGE SCALE GENOMIC DNA]</scope>
    <source>
        <strain evidence="13">JFW-Udall</strain>
        <tissue evidence="13">Leaf</tissue>
    </source>
</reference>
<dbReference type="Pfam" id="PF14111">
    <property type="entry name" value="DUF4283"/>
    <property type="match status" value="1"/>
</dbReference>
<dbReference type="InterPro" id="IPR013210">
    <property type="entry name" value="LRR_N_plant-typ"/>
</dbReference>
<evidence type="ECO:0000256" key="5">
    <source>
        <dbReference type="ARBA" id="ARBA00022692"/>
    </source>
</evidence>
<comment type="subcellular location">
    <subcellularLocation>
        <location evidence="1">Membrane</location>
        <topology evidence="1">Single-pass type I membrane protein</topology>
    </subcellularLocation>
</comment>
<evidence type="ECO:0000313" key="14">
    <source>
        <dbReference type="Proteomes" id="UP000701853"/>
    </source>
</evidence>
<dbReference type="InterPro" id="IPR011009">
    <property type="entry name" value="Kinase-like_dom_sf"/>
</dbReference>
<evidence type="ECO:0000256" key="3">
    <source>
        <dbReference type="ARBA" id="ARBA00022553"/>
    </source>
</evidence>
<evidence type="ECO:0000256" key="10">
    <source>
        <dbReference type="ARBA" id="ARBA00023180"/>
    </source>
</evidence>
<evidence type="ECO:0000256" key="1">
    <source>
        <dbReference type="ARBA" id="ARBA00004479"/>
    </source>
</evidence>
<dbReference type="EMBL" id="JAHUZN010000013">
    <property type="protein sequence ID" value="KAG8473563.1"/>
    <property type="molecule type" value="Genomic_DNA"/>
</dbReference>
<dbReference type="InterPro" id="IPR032675">
    <property type="entry name" value="LRR_dom_sf"/>
</dbReference>
<evidence type="ECO:0000313" key="13">
    <source>
        <dbReference type="EMBL" id="KAG8473563.1"/>
    </source>
</evidence>
<dbReference type="InterPro" id="IPR001611">
    <property type="entry name" value="Leu-rich_rpt"/>
</dbReference>
<dbReference type="PANTHER" id="PTHR48007">
    <property type="entry name" value="LEUCINE-RICH REPEAT RECEPTOR-LIKE PROTEIN KINASE PXC1"/>
    <property type="match status" value="1"/>
</dbReference>
<evidence type="ECO:0000256" key="6">
    <source>
        <dbReference type="ARBA" id="ARBA00022729"/>
    </source>
</evidence>
<dbReference type="FunFam" id="3.80.10.10:FF:000275">
    <property type="entry name" value="Leucine-rich repeat receptor-like protein kinase"/>
    <property type="match status" value="1"/>
</dbReference>
<dbReference type="PANTHER" id="PTHR48007:SF47">
    <property type="entry name" value="PROTEIN KINASE DOMAIN-CONTAINING PROTEIN"/>
    <property type="match status" value="1"/>
</dbReference>
<keyword evidence="4" id="KW-0433">Leucine-rich repeat</keyword>
<keyword evidence="5" id="KW-0812">Transmembrane</keyword>
<dbReference type="AlphaFoldDB" id="A0A8J5XYI3"/>
<comment type="similarity">
    <text evidence="2">Belongs to the RLP family.</text>
</comment>
<evidence type="ECO:0000259" key="12">
    <source>
        <dbReference type="PROSITE" id="PS50011"/>
    </source>
</evidence>
<dbReference type="Gene3D" id="1.10.510.10">
    <property type="entry name" value="Transferase(Phosphotransferase) domain 1"/>
    <property type="match status" value="1"/>
</dbReference>
<comment type="caution">
    <text evidence="13">The sequence shown here is derived from an EMBL/GenBank/DDBJ whole genome shotgun (WGS) entry which is preliminary data.</text>
</comment>
<evidence type="ECO:0000256" key="11">
    <source>
        <dbReference type="SAM" id="SignalP"/>
    </source>
</evidence>
<dbReference type="Pfam" id="PF08263">
    <property type="entry name" value="LRRNT_2"/>
    <property type="match status" value="1"/>
</dbReference>
<dbReference type="OrthoDB" id="346907at2759"/>
<gene>
    <name evidence="13" type="ORF">CXB51_035796</name>
</gene>
<dbReference type="Pfam" id="PF00560">
    <property type="entry name" value="LRR_1"/>
    <property type="match status" value="1"/>
</dbReference>
<dbReference type="PROSITE" id="PS50011">
    <property type="entry name" value="PROTEIN_KINASE_DOM"/>
    <property type="match status" value="1"/>
</dbReference>
<proteinExistence type="inferred from homology"/>
<dbReference type="Proteomes" id="UP000701853">
    <property type="component" value="Chromosome 13"/>
</dbReference>
<dbReference type="GO" id="GO:0004672">
    <property type="term" value="F:protein kinase activity"/>
    <property type="evidence" value="ECO:0007669"/>
    <property type="project" value="InterPro"/>
</dbReference>
<feature type="domain" description="Protein kinase" evidence="12">
    <location>
        <begin position="445"/>
        <end position="722"/>
    </location>
</feature>
<dbReference type="GO" id="GO:0016020">
    <property type="term" value="C:membrane"/>
    <property type="evidence" value="ECO:0007669"/>
    <property type="project" value="UniProtKB-SubCell"/>
</dbReference>
<protein>
    <recommendedName>
        <fullName evidence="12">Protein kinase domain-containing protein</fullName>
    </recommendedName>
</protein>
<feature type="chain" id="PRO_5035177496" description="Protein kinase domain-containing protein" evidence="11">
    <location>
        <begin position="27"/>
        <end position="962"/>
    </location>
</feature>
<dbReference type="SUPFAM" id="SSF56112">
    <property type="entry name" value="Protein kinase-like (PK-like)"/>
    <property type="match status" value="1"/>
</dbReference>
<accession>A0A8J5XYI3</accession>
<dbReference type="GO" id="GO:0005524">
    <property type="term" value="F:ATP binding"/>
    <property type="evidence" value="ECO:0007669"/>
    <property type="project" value="InterPro"/>
</dbReference>
<dbReference type="Pfam" id="PF00069">
    <property type="entry name" value="Pkinase"/>
    <property type="match status" value="1"/>
</dbReference>